<dbReference type="SUPFAM" id="SSF51322">
    <property type="entry name" value="Cyanovirin-N"/>
    <property type="match status" value="1"/>
</dbReference>
<name>A0A2V1DEG0_9PLEO</name>
<dbReference type="OrthoDB" id="2441380at2759"/>
<evidence type="ECO:0000313" key="2">
    <source>
        <dbReference type="EMBL" id="PVH95569.1"/>
    </source>
</evidence>
<dbReference type="SMART" id="SM01111">
    <property type="entry name" value="CVNH"/>
    <property type="match status" value="1"/>
</dbReference>
<evidence type="ECO:0000259" key="1">
    <source>
        <dbReference type="SMART" id="SM01111"/>
    </source>
</evidence>
<dbReference type="PANTHER" id="PTHR42076">
    <property type="entry name" value="CYANOVIRIN-N HOMOLOG"/>
    <property type="match status" value="1"/>
</dbReference>
<dbReference type="Pfam" id="PF08881">
    <property type="entry name" value="CVNH"/>
    <property type="match status" value="1"/>
</dbReference>
<dbReference type="STRING" id="97972.A0A2V1DEG0"/>
<organism evidence="2 3">
    <name type="scientific">Periconia macrospinosa</name>
    <dbReference type="NCBI Taxonomy" id="97972"/>
    <lineage>
        <taxon>Eukaryota</taxon>
        <taxon>Fungi</taxon>
        <taxon>Dikarya</taxon>
        <taxon>Ascomycota</taxon>
        <taxon>Pezizomycotina</taxon>
        <taxon>Dothideomycetes</taxon>
        <taxon>Pleosporomycetidae</taxon>
        <taxon>Pleosporales</taxon>
        <taxon>Massarineae</taxon>
        <taxon>Periconiaceae</taxon>
        <taxon>Periconia</taxon>
    </lineage>
</organism>
<gene>
    <name evidence="2" type="ORF">DM02DRAFT_660013</name>
</gene>
<dbReference type="PANTHER" id="PTHR42076:SF1">
    <property type="entry name" value="CYANOVIRIN-N DOMAIN-CONTAINING PROTEIN"/>
    <property type="match status" value="1"/>
</dbReference>
<proteinExistence type="predicted"/>
<dbReference type="AlphaFoldDB" id="A0A2V1DEG0"/>
<keyword evidence="3" id="KW-1185">Reference proteome</keyword>
<evidence type="ECO:0000313" key="3">
    <source>
        <dbReference type="Proteomes" id="UP000244855"/>
    </source>
</evidence>
<dbReference type="InterPro" id="IPR011058">
    <property type="entry name" value="Cyanovirin-N"/>
</dbReference>
<dbReference type="EMBL" id="KZ805491">
    <property type="protein sequence ID" value="PVH95569.1"/>
    <property type="molecule type" value="Genomic_DNA"/>
</dbReference>
<protein>
    <submittedName>
        <fullName evidence="2">CNVH-domain-containing protein</fullName>
    </submittedName>
</protein>
<accession>A0A2V1DEG0</accession>
<reference evidence="2 3" key="1">
    <citation type="journal article" date="2018" name="Sci. Rep.">
        <title>Comparative genomics provides insights into the lifestyle and reveals functional heterogeneity of dark septate endophytic fungi.</title>
        <authorList>
            <person name="Knapp D.G."/>
            <person name="Nemeth J.B."/>
            <person name="Barry K."/>
            <person name="Hainaut M."/>
            <person name="Henrissat B."/>
            <person name="Johnson J."/>
            <person name="Kuo A."/>
            <person name="Lim J.H.P."/>
            <person name="Lipzen A."/>
            <person name="Nolan M."/>
            <person name="Ohm R.A."/>
            <person name="Tamas L."/>
            <person name="Grigoriev I.V."/>
            <person name="Spatafora J.W."/>
            <person name="Nagy L.G."/>
            <person name="Kovacs G.M."/>
        </authorList>
    </citation>
    <scope>NUCLEOTIDE SEQUENCE [LARGE SCALE GENOMIC DNA]</scope>
    <source>
        <strain evidence="2 3">DSE2036</strain>
    </source>
</reference>
<sequence>MSFHESAEDIRVDDNHILRARLRNFDGDFVDAEFNLDEVLGNQEGQIHWDGVNFSQSVDNVEFHIEGGGSVPVLRCFCRTSDGQEFARDVNLAERIKNDNGSFVYRGMSELSLFPHNGCASESGSSSSTAHN</sequence>
<dbReference type="InterPro" id="IPR036673">
    <property type="entry name" value="Cyanovirin-N_sf"/>
</dbReference>
<dbReference type="Proteomes" id="UP000244855">
    <property type="component" value="Unassembled WGS sequence"/>
</dbReference>
<feature type="domain" description="Cyanovirin-N" evidence="1">
    <location>
        <begin position="2"/>
        <end position="105"/>
    </location>
</feature>
<dbReference type="Gene3D" id="2.30.60.10">
    <property type="entry name" value="Cyanovirin-N"/>
    <property type="match status" value="1"/>
</dbReference>